<reference evidence="1 2" key="1">
    <citation type="submission" date="2010-05" db="EMBL/GenBank/DDBJ databases">
        <authorList>
            <person name="Qin X."/>
            <person name="Bachman B."/>
            <person name="Battles P."/>
            <person name="Bell A."/>
            <person name="Bess C."/>
            <person name="Bickham C."/>
            <person name="Chaboub L."/>
            <person name="Chen D."/>
            <person name="Coyle M."/>
            <person name="Deiros D.R."/>
            <person name="Dinh H."/>
            <person name="Forbes L."/>
            <person name="Fowler G."/>
            <person name="Francisco L."/>
            <person name="Fu Q."/>
            <person name="Gubbala S."/>
            <person name="Hale W."/>
            <person name="Han Y."/>
            <person name="Hemphill L."/>
            <person name="Highlander S.K."/>
            <person name="Hirani K."/>
            <person name="Hogues M."/>
            <person name="Jackson L."/>
            <person name="Jakkamsetti A."/>
            <person name="Javaid M."/>
            <person name="Jiang H."/>
            <person name="Korchina V."/>
            <person name="Kovar C."/>
            <person name="Lara F."/>
            <person name="Lee S."/>
            <person name="Mata R."/>
            <person name="Mathew T."/>
            <person name="Moen C."/>
            <person name="Morales K."/>
            <person name="Munidasa M."/>
            <person name="Nazareth L."/>
            <person name="Ngo R."/>
            <person name="Nguyen L."/>
            <person name="Okwuonu G."/>
            <person name="Ongeri F."/>
            <person name="Patil S."/>
            <person name="Petrosino J."/>
            <person name="Pham C."/>
            <person name="Pham P."/>
            <person name="Pu L.-L."/>
            <person name="Puazo M."/>
            <person name="Raj R."/>
            <person name="Reid J."/>
            <person name="Rouhana J."/>
            <person name="Saada N."/>
            <person name="Shang Y."/>
            <person name="Simmons D."/>
            <person name="Thornton R."/>
            <person name="Warren J."/>
            <person name="Weissenberger G."/>
            <person name="Zhang J."/>
            <person name="Zhang L."/>
            <person name="Zhou C."/>
            <person name="Zhu D."/>
            <person name="Muzny D."/>
            <person name="Worley K."/>
            <person name="Gibbs R."/>
        </authorList>
    </citation>
    <scope>NUCLEOTIDE SEQUENCE [LARGE SCALE GENOMIC DNA]</scope>
    <source>
        <strain evidence="1 2">NAP08</strain>
    </source>
</reference>
<proteinExistence type="predicted"/>
<sequence>LDKMSREDAIEDAKKEAVNKALKAGAKEDTIEVLNIEDVPLAYLPGNALLIKVKVVGDLI</sequence>
<dbReference type="Proteomes" id="UP000003227">
    <property type="component" value="Unassembled WGS sequence"/>
</dbReference>
<dbReference type="HOGENOM" id="CLU_2928134_0_0_9"/>
<evidence type="ECO:0000313" key="1">
    <source>
        <dbReference type="EMBL" id="EFH06269.1"/>
    </source>
</evidence>
<name>D5Q740_CLODI</name>
<protein>
    <submittedName>
        <fullName evidence="1">Uncharacterized protein</fullName>
    </submittedName>
</protein>
<comment type="caution">
    <text evidence="1">The sequence shown here is derived from an EMBL/GenBank/DDBJ whole genome shotgun (WGS) entry which is preliminary data.</text>
</comment>
<organism evidence="1 2">
    <name type="scientific">Clostridioides difficile NAP08</name>
    <dbReference type="NCBI Taxonomy" id="525259"/>
    <lineage>
        <taxon>Bacteria</taxon>
        <taxon>Bacillati</taxon>
        <taxon>Bacillota</taxon>
        <taxon>Clostridia</taxon>
        <taxon>Peptostreptococcales</taxon>
        <taxon>Peptostreptococcaceae</taxon>
        <taxon>Clostridioides</taxon>
    </lineage>
</organism>
<feature type="non-terminal residue" evidence="1">
    <location>
        <position position="1"/>
    </location>
</feature>
<dbReference type="AlphaFoldDB" id="D5Q740"/>
<gene>
    <name evidence="1" type="ORF">HMPREF0220_2722</name>
</gene>
<accession>D5Q740</accession>
<evidence type="ECO:0000313" key="2">
    <source>
        <dbReference type="Proteomes" id="UP000003227"/>
    </source>
</evidence>
<dbReference type="EMBL" id="ADNX01000063">
    <property type="protein sequence ID" value="EFH06269.1"/>
    <property type="molecule type" value="Genomic_DNA"/>
</dbReference>